<dbReference type="Gene3D" id="1.25.40.20">
    <property type="entry name" value="Ankyrin repeat-containing domain"/>
    <property type="match status" value="1"/>
</dbReference>
<dbReference type="PANTHER" id="PTHR24171">
    <property type="entry name" value="ANKYRIN REPEAT DOMAIN-CONTAINING PROTEIN 39-RELATED"/>
    <property type="match status" value="1"/>
</dbReference>
<keyword evidence="1" id="KW-0677">Repeat</keyword>
<proteinExistence type="predicted"/>
<dbReference type="PANTHER" id="PTHR24171:SF10">
    <property type="entry name" value="ANKYRIN REPEAT DOMAIN-CONTAINING PROTEIN 29-LIKE"/>
    <property type="match status" value="1"/>
</dbReference>
<keyword evidence="5" id="KW-1185">Reference proteome</keyword>
<feature type="non-terminal residue" evidence="4">
    <location>
        <position position="77"/>
    </location>
</feature>
<evidence type="ECO:0000256" key="1">
    <source>
        <dbReference type="ARBA" id="ARBA00022737"/>
    </source>
</evidence>
<evidence type="ECO:0000256" key="2">
    <source>
        <dbReference type="ARBA" id="ARBA00023043"/>
    </source>
</evidence>
<protein>
    <submittedName>
        <fullName evidence="4">Ankyrin</fullName>
    </submittedName>
</protein>
<dbReference type="AlphaFoldDB" id="A0A6A4HFQ1"/>
<feature type="repeat" description="ANK" evidence="3">
    <location>
        <begin position="7"/>
        <end position="39"/>
    </location>
</feature>
<dbReference type="SMART" id="SM00248">
    <property type="entry name" value="ANK"/>
    <property type="match status" value="2"/>
</dbReference>
<organism evidence="4 5">
    <name type="scientific">Gymnopus androsaceus JB14</name>
    <dbReference type="NCBI Taxonomy" id="1447944"/>
    <lineage>
        <taxon>Eukaryota</taxon>
        <taxon>Fungi</taxon>
        <taxon>Dikarya</taxon>
        <taxon>Basidiomycota</taxon>
        <taxon>Agaricomycotina</taxon>
        <taxon>Agaricomycetes</taxon>
        <taxon>Agaricomycetidae</taxon>
        <taxon>Agaricales</taxon>
        <taxon>Marasmiineae</taxon>
        <taxon>Omphalotaceae</taxon>
        <taxon>Gymnopus</taxon>
    </lineage>
</organism>
<evidence type="ECO:0000313" key="4">
    <source>
        <dbReference type="EMBL" id="KAE9396508.1"/>
    </source>
</evidence>
<dbReference type="PROSITE" id="PS50088">
    <property type="entry name" value="ANK_REPEAT"/>
    <property type="match status" value="2"/>
</dbReference>
<dbReference type="SUPFAM" id="SSF48403">
    <property type="entry name" value="Ankyrin repeat"/>
    <property type="match status" value="1"/>
</dbReference>
<evidence type="ECO:0000313" key="5">
    <source>
        <dbReference type="Proteomes" id="UP000799118"/>
    </source>
</evidence>
<keyword evidence="2 3" id="KW-0040">ANK repeat</keyword>
<feature type="repeat" description="ANK" evidence="3">
    <location>
        <begin position="40"/>
        <end position="72"/>
    </location>
</feature>
<dbReference type="EMBL" id="ML769512">
    <property type="protein sequence ID" value="KAE9396508.1"/>
    <property type="molecule type" value="Genomic_DNA"/>
</dbReference>
<dbReference type="PRINTS" id="PR01415">
    <property type="entry name" value="ANKYRIN"/>
</dbReference>
<dbReference type="Proteomes" id="UP000799118">
    <property type="component" value="Unassembled WGS sequence"/>
</dbReference>
<dbReference type="InterPro" id="IPR036770">
    <property type="entry name" value="Ankyrin_rpt-contain_sf"/>
</dbReference>
<sequence>VNSQSEEGSTALRQASQNGHVAIVKILLDHGADTELPGFHKTTPLVIAAERGYFDIVSLLLENGANVNAQNANGSTP</sequence>
<gene>
    <name evidence="4" type="ORF">BT96DRAFT_744067</name>
</gene>
<dbReference type="Pfam" id="PF12796">
    <property type="entry name" value="Ank_2"/>
    <property type="match status" value="1"/>
</dbReference>
<reference evidence="4" key="1">
    <citation type="journal article" date="2019" name="Environ. Microbiol.">
        <title>Fungal ecological strategies reflected in gene transcription - a case study of two litter decomposers.</title>
        <authorList>
            <person name="Barbi F."/>
            <person name="Kohler A."/>
            <person name="Barry K."/>
            <person name="Baskaran P."/>
            <person name="Daum C."/>
            <person name="Fauchery L."/>
            <person name="Ihrmark K."/>
            <person name="Kuo A."/>
            <person name="LaButti K."/>
            <person name="Lipzen A."/>
            <person name="Morin E."/>
            <person name="Grigoriev I.V."/>
            <person name="Henrissat B."/>
            <person name="Lindahl B."/>
            <person name="Martin F."/>
        </authorList>
    </citation>
    <scope>NUCLEOTIDE SEQUENCE</scope>
    <source>
        <strain evidence="4">JB14</strain>
    </source>
</reference>
<name>A0A6A4HFQ1_9AGAR</name>
<dbReference type="InterPro" id="IPR002110">
    <property type="entry name" value="Ankyrin_rpt"/>
</dbReference>
<accession>A0A6A4HFQ1</accession>
<dbReference type="OrthoDB" id="194358at2759"/>
<feature type="non-terminal residue" evidence="4">
    <location>
        <position position="1"/>
    </location>
</feature>
<dbReference type="PROSITE" id="PS50297">
    <property type="entry name" value="ANK_REP_REGION"/>
    <property type="match status" value="2"/>
</dbReference>
<evidence type="ECO:0000256" key="3">
    <source>
        <dbReference type="PROSITE-ProRule" id="PRU00023"/>
    </source>
</evidence>